<dbReference type="PANTHER" id="PTHR24379:SF121">
    <property type="entry name" value="C2H2-TYPE DOMAIN-CONTAINING PROTEIN"/>
    <property type="match status" value="1"/>
</dbReference>
<keyword evidence="4" id="KW-0862">Zinc</keyword>
<dbReference type="InterPro" id="IPR036236">
    <property type="entry name" value="Znf_C2H2_sf"/>
</dbReference>
<keyword evidence="3 5" id="KW-0863">Zinc-finger</keyword>
<protein>
    <recommendedName>
        <fullName evidence="7">C2H2-type domain-containing protein</fullName>
    </recommendedName>
</protein>
<dbReference type="Proteomes" id="UP000324629">
    <property type="component" value="Unassembled WGS sequence"/>
</dbReference>
<dbReference type="SUPFAM" id="SSF57667">
    <property type="entry name" value="beta-beta-alpha zinc fingers"/>
    <property type="match status" value="2"/>
</dbReference>
<evidence type="ECO:0000256" key="4">
    <source>
        <dbReference type="ARBA" id="ARBA00022833"/>
    </source>
</evidence>
<dbReference type="PROSITE" id="PS50157">
    <property type="entry name" value="ZINC_FINGER_C2H2_2"/>
    <property type="match status" value="2"/>
</dbReference>
<sequence length="350" mass="38927">MDTICCGTCGCVFQLNSLKSFIDHKVKGCIATPDVTGSPFECNYCAVCSYSFYEILTHVHSVHGIKILRSIPTKFRCSENVELDDDNHFSEPSVRSRDSMEENESCKPTSVDSGIGSTSNQNGEIKDFGYNDESVMGTGEPMELKATDSGNLVESFEEDVDKCTSLKRKTCCLLDGGSPCAQISSCPVLALNITDNSLPCYIPSDEGVQKYYNSSVLNSMGSSISPIRNELPDNTVAKPKFACDFCPQNFNQKIHLQKHTMSAHFNKKPFKCSVCDYKTVEKSHLTIHLRRHTGERPFACLLCNYSAAQHVTLKQHCIKKHRDAFVACSRCGMRFLTLTQLGKHEKFCIV</sequence>
<evidence type="ECO:0000313" key="9">
    <source>
        <dbReference type="Proteomes" id="UP000324629"/>
    </source>
</evidence>
<feature type="compositionally biased region" description="Basic and acidic residues" evidence="6">
    <location>
        <begin position="88"/>
        <end position="100"/>
    </location>
</feature>
<dbReference type="FunFam" id="3.30.160.60:FF:002319">
    <property type="entry name" value="Uncharacterized protein"/>
    <property type="match status" value="1"/>
</dbReference>
<feature type="domain" description="C2H2-type" evidence="7">
    <location>
        <begin position="270"/>
        <end position="297"/>
    </location>
</feature>
<evidence type="ECO:0000313" key="8">
    <source>
        <dbReference type="EMBL" id="KAA3681558.1"/>
    </source>
</evidence>
<evidence type="ECO:0000256" key="3">
    <source>
        <dbReference type="ARBA" id="ARBA00022771"/>
    </source>
</evidence>
<keyword evidence="9" id="KW-1185">Reference proteome</keyword>
<dbReference type="Gene3D" id="3.30.160.60">
    <property type="entry name" value="Classic Zinc Finger"/>
    <property type="match status" value="3"/>
</dbReference>
<accession>A0A5J4P2K8</accession>
<evidence type="ECO:0000256" key="6">
    <source>
        <dbReference type="SAM" id="MobiDB-lite"/>
    </source>
</evidence>
<proteinExistence type="predicted"/>
<dbReference type="GO" id="GO:0008270">
    <property type="term" value="F:zinc ion binding"/>
    <property type="evidence" value="ECO:0007669"/>
    <property type="project" value="UniProtKB-KW"/>
</dbReference>
<dbReference type="EMBL" id="QNGE01000176">
    <property type="protein sequence ID" value="KAA3681558.1"/>
    <property type="molecule type" value="Genomic_DNA"/>
</dbReference>
<dbReference type="Pfam" id="PF13909">
    <property type="entry name" value="zf-H2C2_5"/>
    <property type="match status" value="1"/>
</dbReference>
<dbReference type="PANTHER" id="PTHR24379">
    <property type="entry name" value="KRAB AND ZINC FINGER DOMAIN-CONTAINING"/>
    <property type="match status" value="1"/>
</dbReference>
<dbReference type="FunFam" id="3.30.160.60:FF:000446">
    <property type="entry name" value="Zinc finger protein"/>
    <property type="match status" value="1"/>
</dbReference>
<evidence type="ECO:0000256" key="2">
    <source>
        <dbReference type="ARBA" id="ARBA00022737"/>
    </source>
</evidence>
<keyword evidence="2" id="KW-0677">Repeat</keyword>
<feature type="compositionally biased region" description="Polar residues" evidence="6">
    <location>
        <begin position="106"/>
        <end position="123"/>
    </location>
</feature>
<name>A0A5J4P2K8_9TREM</name>
<dbReference type="InterPro" id="IPR013087">
    <property type="entry name" value="Znf_C2H2_type"/>
</dbReference>
<comment type="caution">
    <text evidence="8">The sequence shown here is derived from an EMBL/GenBank/DDBJ whole genome shotgun (WGS) entry which is preliminary data.</text>
</comment>
<keyword evidence="1" id="KW-0479">Metal-binding</keyword>
<organism evidence="8 9">
    <name type="scientific">Paragonimus westermani</name>
    <dbReference type="NCBI Taxonomy" id="34504"/>
    <lineage>
        <taxon>Eukaryota</taxon>
        <taxon>Metazoa</taxon>
        <taxon>Spiralia</taxon>
        <taxon>Lophotrochozoa</taxon>
        <taxon>Platyhelminthes</taxon>
        <taxon>Trematoda</taxon>
        <taxon>Digenea</taxon>
        <taxon>Plagiorchiida</taxon>
        <taxon>Troglotremata</taxon>
        <taxon>Troglotrematidae</taxon>
        <taxon>Paragonimus</taxon>
    </lineage>
</organism>
<evidence type="ECO:0000256" key="1">
    <source>
        <dbReference type="ARBA" id="ARBA00022723"/>
    </source>
</evidence>
<gene>
    <name evidence="8" type="ORF">DEA37_0002601</name>
</gene>
<reference evidence="8 9" key="1">
    <citation type="journal article" date="2019" name="Gigascience">
        <title>Whole-genome sequence of the oriental lung fluke Paragonimus westermani.</title>
        <authorList>
            <person name="Oey H."/>
            <person name="Zakrzewski M."/>
            <person name="Narain K."/>
            <person name="Devi K.R."/>
            <person name="Agatsuma T."/>
            <person name="Nawaratna S."/>
            <person name="Gobert G.N."/>
            <person name="Jones M.K."/>
            <person name="Ragan M.A."/>
            <person name="McManus D.P."/>
            <person name="Krause L."/>
        </authorList>
    </citation>
    <scope>NUCLEOTIDE SEQUENCE [LARGE SCALE GENOMIC DNA]</scope>
    <source>
        <strain evidence="8 9">IND2009</strain>
    </source>
</reference>
<dbReference type="PROSITE" id="PS00028">
    <property type="entry name" value="ZINC_FINGER_C2H2_1"/>
    <property type="match status" value="1"/>
</dbReference>
<feature type="region of interest" description="Disordered" evidence="6">
    <location>
        <begin position="88"/>
        <end position="128"/>
    </location>
</feature>
<evidence type="ECO:0000256" key="5">
    <source>
        <dbReference type="PROSITE-ProRule" id="PRU00042"/>
    </source>
</evidence>
<feature type="domain" description="C2H2-type" evidence="7">
    <location>
        <begin position="241"/>
        <end position="269"/>
    </location>
</feature>
<dbReference type="AlphaFoldDB" id="A0A5J4P2K8"/>
<dbReference type="SMART" id="SM00355">
    <property type="entry name" value="ZnF_C2H2"/>
    <property type="match status" value="5"/>
</dbReference>
<evidence type="ECO:0000259" key="7">
    <source>
        <dbReference type="PROSITE" id="PS50157"/>
    </source>
</evidence>